<evidence type="ECO:0000313" key="8">
    <source>
        <dbReference type="Proteomes" id="UP000772434"/>
    </source>
</evidence>
<dbReference type="InterPro" id="IPR001248">
    <property type="entry name" value="Pur-cyt_permease"/>
</dbReference>
<dbReference type="AlphaFoldDB" id="A0A9P5UE52"/>
<dbReference type="GO" id="GO:0015205">
    <property type="term" value="F:nucleobase transmembrane transporter activity"/>
    <property type="evidence" value="ECO:0007669"/>
    <property type="project" value="TreeGrafter"/>
</dbReference>
<dbReference type="PANTHER" id="PTHR30618:SF0">
    <property type="entry name" value="PURINE-URACIL PERMEASE NCS1"/>
    <property type="match status" value="1"/>
</dbReference>
<feature type="transmembrane region" description="Helical" evidence="6">
    <location>
        <begin position="306"/>
        <end position="326"/>
    </location>
</feature>
<keyword evidence="8" id="KW-1185">Reference proteome</keyword>
<gene>
    <name evidence="7" type="ORF">BDP27DRAFT_1379796</name>
</gene>
<evidence type="ECO:0000256" key="6">
    <source>
        <dbReference type="SAM" id="Phobius"/>
    </source>
</evidence>
<organism evidence="7 8">
    <name type="scientific">Rhodocollybia butyracea</name>
    <dbReference type="NCBI Taxonomy" id="206335"/>
    <lineage>
        <taxon>Eukaryota</taxon>
        <taxon>Fungi</taxon>
        <taxon>Dikarya</taxon>
        <taxon>Basidiomycota</taxon>
        <taxon>Agaricomycotina</taxon>
        <taxon>Agaricomycetes</taxon>
        <taxon>Agaricomycetidae</taxon>
        <taxon>Agaricales</taxon>
        <taxon>Marasmiineae</taxon>
        <taxon>Omphalotaceae</taxon>
        <taxon>Rhodocollybia</taxon>
    </lineage>
</organism>
<feature type="transmembrane region" description="Helical" evidence="6">
    <location>
        <begin position="457"/>
        <end position="474"/>
    </location>
</feature>
<dbReference type="EMBL" id="JADNRY010000005">
    <property type="protein sequence ID" value="KAF9076875.1"/>
    <property type="molecule type" value="Genomic_DNA"/>
</dbReference>
<dbReference type="GO" id="GO:0005886">
    <property type="term" value="C:plasma membrane"/>
    <property type="evidence" value="ECO:0007669"/>
    <property type="project" value="TreeGrafter"/>
</dbReference>
<dbReference type="PANTHER" id="PTHR30618">
    <property type="entry name" value="NCS1 FAMILY PURINE/PYRIMIDINE TRANSPORTER"/>
    <property type="match status" value="1"/>
</dbReference>
<evidence type="ECO:0000256" key="1">
    <source>
        <dbReference type="ARBA" id="ARBA00004141"/>
    </source>
</evidence>
<evidence type="ECO:0000256" key="2">
    <source>
        <dbReference type="ARBA" id="ARBA00008974"/>
    </source>
</evidence>
<dbReference type="Proteomes" id="UP000772434">
    <property type="component" value="Unassembled WGS sequence"/>
</dbReference>
<evidence type="ECO:0000256" key="4">
    <source>
        <dbReference type="ARBA" id="ARBA00022989"/>
    </source>
</evidence>
<dbReference type="InterPro" id="IPR045225">
    <property type="entry name" value="Uracil/uridine/allantoin_perm"/>
</dbReference>
<dbReference type="OrthoDB" id="2018619at2759"/>
<feature type="transmembrane region" description="Helical" evidence="6">
    <location>
        <begin position="425"/>
        <end position="445"/>
    </location>
</feature>
<dbReference type="Pfam" id="PF02133">
    <property type="entry name" value="Transp_cyt_pur"/>
    <property type="match status" value="1"/>
</dbReference>
<feature type="transmembrane region" description="Helical" evidence="6">
    <location>
        <begin position="347"/>
        <end position="365"/>
    </location>
</feature>
<keyword evidence="3 6" id="KW-0812">Transmembrane</keyword>
<evidence type="ECO:0000256" key="3">
    <source>
        <dbReference type="ARBA" id="ARBA00022692"/>
    </source>
</evidence>
<sequence length="479" mass="52936">MTNWFAGSRWCNGDLAPTPAEERKWPAFVYAAFWTAHAADATAWTAGSATVALGLTWWQAWLALNTAHIIGTFLIVANGRMASRYHVGFPVCARVSWGMWGSYMAVAMSRFDEIVQIIWNGVNTYYAGLLVSVALQCIWPSWANVPNTLPESAGITTRDLIGFQCLTFLHPRDLKWFYVAKSIIVMTAMNGILIWWLHKNGGVHFSAQPPTQIPRVWLWLEAFNSGFGSVSSLTVNQADIARYARSPNDQLWGQIFIFPLASALPGLYGTLVASASQELYGTPLWNLWDVTQTMLDQYPHHSGARFGIFLAAASMALALIAVNLATNCLPFGSDVSALFPRYMNIQRGQFICCLLGLAIAPWKILQNGDTFLAFLSGYGYWLAPIAAILCVDYFYVQRGNVVTAELYNGKPGGLYWYQKGWNIRAPVITVLSLIPCLPGFASTISTQVKISVNAARLSNVSFILTYVIAALIFGPKQPR</sequence>
<protein>
    <submittedName>
        <fullName evidence="7">Permease for cytosine/purines, uracil, thiamine, allantoin-domain-containing protein</fullName>
    </submittedName>
</protein>
<keyword evidence="5 6" id="KW-0472">Membrane</keyword>
<feature type="transmembrane region" description="Helical" evidence="6">
    <location>
        <begin position="176"/>
        <end position="196"/>
    </location>
</feature>
<comment type="subcellular location">
    <subcellularLocation>
        <location evidence="1">Membrane</location>
        <topology evidence="1">Multi-pass membrane protein</topology>
    </subcellularLocation>
</comment>
<comment type="caution">
    <text evidence="7">The sequence shown here is derived from an EMBL/GenBank/DDBJ whole genome shotgun (WGS) entry which is preliminary data.</text>
</comment>
<comment type="similarity">
    <text evidence="2">Belongs to the purine-cytosine permease (2.A.39) family.</text>
</comment>
<keyword evidence="4 6" id="KW-1133">Transmembrane helix</keyword>
<feature type="transmembrane region" description="Helical" evidence="6">
    <location>
        <begin position="371"/>
        <end position="396"/>
    </location>
</feature>
<dbReference type="Gene3D" id="1.10.4160.10">
    <property type="entry name" value="Hydantoin permease"/>
    <property type="match status" value="1"/>
</dbReference>
<name>A0A9P5UE52_9AGAR</name>
<feature type="transmembrane region" description="Helical" evidence="6">
    <location>
        <begin position="58"/>
        <end position="77"/>
    </location>
</feature>
<evidence type="ECO:0000256" key="5">
    <source>
        <dbReference type="ARBA" id="ARBA00023136"/>
    </source>
</evidence>
<accession>A0A9P5UE52</accession>
<proteinExistence type="inferred from homology"/>
<reference evidence="7" key="1">
    <citation type="submission" date="2020-11" db="EMBL/GenBank/DDBJ databases">
        <authorList>
            <consortium name="DOE Joint Genome Institute"/>
            <person name="Ahrendt S."/>
            <person name="Riley R."/>
            <person name="Andreopoulos W."/>
            <person name="Labutti K."/>
            <person name="Pangilinan J."/>
            <person name="Ruiz-Duenas F.J."/>
            <person name="Barrasa J.M."/>
            <person name="Sanchez-Garcia M."/>
            <person name="Camarero S."/>
            <person name="Miyauchi S."/>
            <person name="Serrano A."/>
            <person name="Linde D."/>
            <person name="Babiker R."/>
            <person name="Drula E."/>
            <person name="Ayuso-Fernandez I."/>
            <person name="Pacheco R."/>
            <person name="Padilla G."/>
            <person name="Ferreira P."/>
            <person name="Barriuso J."/>
            <person name="Kellner H."/>
            <person name="Castanera R."/>
            <person name="Alfaro M."/>
            <person name="Ramirez L."/>
            <person name="Pisabarro A.G."/>
            <person name="Kuo A."/>
            <person name="Tritt A."/>
            <person name="Lipzen A."/>
            <person name="He G."/>
            <person name="Yan M."/>
            <person name="Ng V."/>
            <person name="Cullen D."/>
            <person name="Martin F."/>
            <person name="Rosso M.-N."/>
            <person name="Henrissat B."/>
            <person name="Hibbett D."/>
            <person name="Martinez A.T."/>
            <person name="Grigoriev I.V."/>
        </authorList>
    </citation>
    <scope>NUCLEOTIDE SEQUENCE</scope>
    <source>
        <strain evidence="7">AH 40177</strain>
    </source>
</reference>
<evidence type="ECO:0000313" key="7">
    <source>
        <dbReference type="EMBL" id="KAF9076875.1"/>
    </source>
</evidence>